<name>A0A5B7CKS7_PORTR</name>
<gene>
    <name evidence="1" type="ORF">E2C01_001932</name>
</gene>
<comment type="caution">
    <text evidence="1">The sequence shown here is derived from an EMBL/GenBank/DDBJ whole genome shotgun (WGS) entry which is preliminary data.</text>
</comment>
<proteinExistence type="predicted"/>
<keyword evidence="2" id="KW-1185">Reference proteome</keyword>
<organism evidence="1 2">
    <name type="scientific">Portunus trituberculatus</name>
    <name type="common">Swimming crab</name>
    <name type="synonym">Neptunus trituberculatus</name>
    <dbReference type="NCBI Taxonomy" id="210409"/>
    <lineage>
        <taxon>Eukaryota</taxon>
        <taxon>Metazoa</taxon>
        <taxon>Ecdysozoa</taxon>
        <taxon>Arthropoda</taxon>
        <taxon>Crustacea</taxon>
        <taxon>Multicrustacea</taxon>
        <taxon>Malacostraca</taxon>
        <taxon>Eumalacostraca</taxon>
        <taxon>Eucarida</taxon>
        <taxon>Decapoda</taxon>
        <taxon>Pleocyemata</taxon>
        <taxon>Brachyura</taxon>
        <taxon>Eubrachyura</taxon>
        <taxon>Portunoidea</taxon>
        <taxon>Portunidae</taxon>
        <taxon>Portuninae</taxon>
        <taxon>Portunus</taxon>
    </lineage>
</organism>
<dbReference type="AlphaFoldDB" id="A0A5B7CKS7"/>
<protein>
    <submittedName>
        <fullName evidence="1">Uncharacterized protein</fullName>
    </submittedName>
</protein>
<dbReference type="EMBL" id="VSRR010000064">
    <property type="protein sequence ID" value="MPC09324.1"/>
    <property type="molecule type" value="Genomic_DNA"/>
</dbReference>
<reference evidence="1 2" key="1">
    <citation type="submission" date="2019-05" db="EMBL/GenBank/DDBJ databases">
        <title>Another draft genome of Portunus trituberculatus and its Hox gene families provides insights of decapod evolution.</title>
        <authorList>
            <person name="Jeong J.-H."/>
            <person name="Song I."/>
            <person name="Kim S."/>
            <person name="Choi T."/>
            <person name="Kim D."/>
            <person name="Ryu S."/>
            <person name="Kim W."/>
        </authorList>
    </citation>
    <scope>NUCLEOTIDE SEQUENCE [LARGE SCALE GENOMIC DNA]</scope>
    <source>
        <tissue evidence="1">Muscle</tissue>
    </source>
</reference>
<evidence type="ECO:0000313" key="1">
    <source>
        <dbReference type="EMBL" id="MPC09324.1"/>
    </source>
</evidence>
<sequence length="59" mass="6675">MYSSDLKYAEAHKDLGVIIDNSLHFHQHIRSIVNKAAAVSLNLLKATLRRSPKLYVDLV</sequence>
<evidence type="ECO:0000313" key="2">
    <source>
        <dbReference type="Proteomes" id="UP000324222"/>
    </source>
</evidence>
<accession>A0A5B7CKS7</accession>
<dbReference type="Proteomes" id="UP000324222">
    <property type="component" value="Unassembled WGS sequence"/>
</dbReference>